<reference evidence="2 3" key="1">
    <citation type="submission" date="2020-01" db="EMBL/GenBank/DDBJ databases">
        <title>Kibdelosporangium persica a novel Actinomycetes from a hot desert in Iran.</title>
        <authorList>
            <person name="Safaei N."/>
            <person name="Zaburannyi N."/>
            <person name="Mueller R."/>
            <person name="Wink J."/>
        </authorList>
    </citation>
    <scope>NUCLEOTIDE SEQUENCE [LARGE SCALE GENOMIC DNA]</scope>
    <source>
        <strain evidence="2 3">4NS15</strain>
    </source>
</reference>
<comment type="caution">
    <text evidence="2">The sequence shown here is derived from an EMBL/GenBank/DDBJ whole genome shotgun (WGS) entry which is preliminary data.</text>
</comment>
<keyword evidence="3" id="KW-1185">Reference proteome</keyword>
<feature type="signal peptide" evidence="1">
    <location>
        <begin position="1"/>
        <end position="21"/>
    </location>
</feature>
<evidence type="ECO:0000313" key="3">
    <source>
        <dbReference type="Proteomes" id="UP000763557"/>
    </source>
</evidence>
<keyword evidence="1" id="KW-0732">Signal</keyword>
<gene>
    <name evidence="2" type="ORF">GC106_11420</name>
</gene>
<dbReference type="EMBL" id="JAAATY010000002">
    <property type="protein sequence ID" value="NRN63940.1"/>
    <property type="molecule type" value="Genomic_DNA"/>
</dbReference>
<name>A0ABX2EY15_9PSEU</name>
<protein>
    <recommendedName>
        <fullName evidence="4">DUF3558 domain-containing protein</fullName>
    </recommendedName>
</protein>
<feature type="chain" id="PRO_5047308521" description="DUF3558 domain-containing protein" evidence="1">
    <location>
        <begin position="22"/>
        <end position="327"/>
    </location>
</feature>
<proteinExistence type="predicted"/>
<evidence type="ECO:0000256" key="1">
    <source>
        <dbReference type="SAM" id="SignalP"/>
    </source>
</evidence>
<dbReference type="Proteomes" id="UP000763557">
    <property type="component" value="Unassembled WGS sequence"/>
</dbReference>
<dbReference type="RefSeq" id="WP_173125212.1">
    <property type="nucleotide sequence ID" value="NZ_CBCSGW010000014.1"/>
</dbReference>
<evidence type="ECO:0000313" key="2">
    <source>
        <dbReference type="EMBL" id="NRN63940.1"/>
    </source>
</evidence>
<organism evidence="2 3">
    <name type="scientific">Kibdelosporangium persicum</name>
    <dbReference type="NCBI Taxonomy" id="2698649"/>
    <lineage>
        <taxon>Bacteria</taxon>
        <taxon>Bacillati</taxon>
        <taxon>Actinomycetota</taxon>
        <taxon>Actinomycetes</taxon>
        <taxon>Pseudonocardiales</taxon>
        <taxon>Pseudonocardiaceae</taxon>
        <taxon>Kibdelosporangium</taxon>
    </lineage>
</organism>
<evidence type="ECO:0008006" key="4">
    <source>
        <dbReference type="Google" id="ProtNLM"/>
    </source>
</evidence>
<accession>A0ABX2EY15</accession>
<sequence length="327" mass="34983">MVRHSFIFVALLCAVACTSEPAPPPPPPAPTTVTSVAAVPPTGGIAVTAEQLAQADPCALMNQDSLAKFGRVSMNIGIAFTECEMTVVMARHDQATVQVAFRFAPPAGAKPISRNGITFHGDEDTNWCRRYIVVSEQSTIFVAASRAPVRGPACEFADAVVDGMVPQLARGELKPAEVSPDSLARHDACHVIEFTEIRRVLGRDPVKLTPAYNRQTCTIDTGGPADPSLLVTFVRGHRPEVDEKTDRAITIDGREAVTDTWAGSGSGANRHVPSCSAELAYRPLDRPMGTKTVERLRVSVYREAPEDTNCQPATDLTAAALRKLGGK</sequence>